<dbReference type="InterPro" id="IPR050595">
    <property type="entry name" value="Bact_response_regulator"/>
</dbReference>
<dbReference type="EMBL" id="BIFS01000001">
    <property type="protein sequence ID" value="GCE17311.1"/>
    <property type="molecule type" value="Genomic_DNA"/>
</dbReference>
<evidence type="ECO:0000259" key="3">
    <source>
        <dbReference type="PROSITE" id="PS50110"/>
    </source>
</evidence>
<dbReference type="Pfam" id="PF00072">
    <property type="entry name" value="Response_reg"/>
    <property type="match status" value="1"/>
</dbReference>
<organism evidence="4 5">
    <name type="scientific">Dictyobacter kobayashii</name>
    <dbReference type="NCBI Taxonomy" id="2014872"/>
    <lineage>
        <taxon>Bacteria</taxon>
        <taxon>Bacillati</taxon>
        <taxon>Chloroflexota</taxon>
        <taxon>Ktedonobacteria</taxon>
        <taxon>Ktedonobacterales</taxon>
        <taxon>Dictyobacteraceae</taxon>
        <taxon>Dictyobacter</taxon>
    </lineage>
</organism>
<keyword evidence="5" id="KW-1185">Reference proteome</keyword>
<dbReference type="OrthoDB" id="9793549at2"/>
<gene>
    <name evidence="4" type="ORF">KDK_11110</name>
</gene>
<accession>A0A402ADZ2</accession>
<dbReference type="InterPro" id="IPR011006">
    <property type="entry name" value="CheY-like_superfamily"/>
</dbReference>
<feature type="domain" description="Response regulatory" evidence="3">
    <location>
        <begin position="4"/>
        <end position="118"/>
    </location>
</feature>
<dbReference type="InterPro" id="IPR001789">
    <property type="entry name" value="Sig_transdc_resp-reg_receiver"/>
</dbReference>
<dbReference type="PANTHER" id="PTHR44591:SF3">
    <property type="entry name" value="RESPONSE REGULATORY DOMAIN-CONTAINING PROTEIN"/>
    <property type="match status" value="1"/>
</dbReference>
<dbReference type="AlphaFoldDB" id="A0A402ADZ2"/>
<dbReference type="Proteomes" id="UP000287188">
    <property type="component" value="Unassembled WGS sequence"/>
</dbReference>
<dbReference type="SUPFAM" id="SSF52172">
    <property type="entry name" value="CheY-like"/>
    <property type="match status" value="1"/>
</dbReference>
<comment type="caution">
    <text evidence="4">The sequence shown here is derived from an EMBL/GenBank/DDBJ whole genome shotgun (WGS) entry which is preliminary data.</text>
</comment>
<reference evidence="5" key="1">
    <citation type="submission" date="2018-12" db="EMBL/GenBank/DDBJ databases">
        <title>Tengunoibacter tsumagoiensis gen. nov., sp. nov., Dictyobacter kobayashii sp. nov., D. alpinus sp. nov., and D. joshuensis sp. nov. and description of Dictyobacteraceae fam. nov. within the order Ktedonobacterales isolated from Tengu-no-mugimeshi.</title>
        <authorList>
            <person name="Wang C.M."/>
            <person name="Zheng Y."/>
            <person name="Sakai Y."/>
            <person name="Toyoda A."/>
            <person name="Minakuchi Y."/>
            <person name="Abe K."/>
            <person name="Yokota A."/>
            <person name="Yabe S."/>
        </authorList>
    </citation>
    <scope>NUCLEOTIDE SEQUENCE [LARGE SCALE GENOMIC DNA]</scope>
    <source>
        <strain evidence="5">Uno11</strain>
    </source>
</reference>
<proteinExistence type="predicted"/>
<keyword evidence="1 2" id="KW-0597">Phosphoprotein</keyword>
<dbReference type="Gene3D" id="3.40.50.2300">
    <property type="match status" value="1"/>
</dbReference>
<name>A0A402ADZ2_9CHLR</name>
<evidence type="ECO:0000256" key="2">
    <source>
        <dbReference type="PROSITE-ProRule" id="PRU00169"/>
    </source>
</evidence>
<evidence type="ECO:0000313" key="4">
    <source>
        <dbReference type="EMBL" id="GCE17311.1"/>
    </source>
</evidence>
<dbReference type="GO" id="GO:0000160">
    <property type="term" value="P:phosphorelay signal transduction system"/>
    <property type="evidence" value="ECO:0007669"/>
    <property type="project" value="InterPro"/>
</dbReference>
<dbReference type="SMART" id="SM00448">
    <property type="entry name" value="REC"/>
    <property type="match status" value="1"/>
</dbReference>
<dbReference type="PROSITE" id="PS50110">
    <property type="entry name" value="RESPONSE_REGULATORY"/>
    <property type="match status" value="1"/>
</dbReference>
<evidence type="ECO:0000313" key="5">
    <source>
        <dbReference type="Proteomes" id="UP000287188"/>
    </source>
</evidence>
<evidence type="ECO:0000256" key="1">
    <source>
        <dbReference type="ARBA" id="ARBA00022553"/>
    </source>
</evidence>
<protein>
    <recommendedName>
        <fullName evidence="3">Response regulatory domain-containing protein</fullName>
    </recommendedName>
</protein>
<sequence>MGTSILVVDDDPDILDAVEFTLESEGYIVQTAVDPAKLMPLLGEQHPALLVLDFLMSGVDGASITRQLKAHQATRSMPILMISAHPEAAQVAQECGADGFLAKPFDIDELLETVQQLTIAD</sequence>
<dbReference type="RefSeq" id="WP_126549016.1">
    <property type="nucleotide sequence ID" value="NZ_BIFS01000001.1"/>
</dbReference>
<feature type="modified residue" description="4-aspartylphosphate" evidence="2">
    <location>
        <position position="53"/>
    </location>
</feature>
<dbReference type="PANTHER" id="PTHR44591">
    <property type="entry name" value="STRESS RESPONSE REGULATOR PROTEIN 1"/>
    <property type="match status" value="1"/>
</dbReference>